<proteinExistence type="predicted"/>
<sequence>RARVQFNAKVNDRTDAVVRMTSGSFELGNSENEDKADATIDRAYVNHKFGSNVSAKAGRFQQTIGGGLMYDDTFDGAQLN</sequence>
<protein>
    <submittedName>
        <fullName evidence="1">Uncharacterized protein</fullName>
    </submittedName>
</protein>
<comment type="caution">
    <text evidence="1">The sequence shown here is derived from an EMBL/GenBank/DDBJ whole genome shotgun (WGS) entry which is preliminary data.</text>
</comment>
<accession>W1Y5U1</accession>
<feature type="non-terminal residue" evidence="1">
    <location>
        <position position="80"/>
    </location>
</feature>
<dbReference type="EMBL" id="AZMM01009232">
    <property type="protein sequence ID" value="ETJ36509.1"/>
    <property type="molecule type" value="Genomic_DNA"/>
</dbReference>
<dbReference type="Pfam" id="PF16930">
    <property type="entry name" value="Porin_5"/>
    <property type="match status" value="1"/>
</dbReference>
<dbReference type="InterPro" id="IPR032638">
    <property type="entry name" value="Porin_5"/>
</dbReference>
<gene>
    <name evidence="1" type="ORF">Q604_UNBC09232G0001</name>
</gene>
<organism evidence="1">
    <name type="scientific">human gut metagenome</name>
    <dbReference type="NCBI Taxonomy" id="408170"/>
    <lineage>
        <taxon>unclassified sequences</taxon>
        <taxon>metagenomes</taxon>
        <taxon>organismal metagenomes</taxon>
    </lineage>
</organism>
<dbReference type="AlphaFoldDB" id="W1Y5U1"/>
<feature type="non-terminal residue" evidence="1">
    <location>
        <position position="1"/>
    </location>
</feature>
<evidence type="ECO:0000313" key="1">
    <source>
        <dbReference type="EMBL" id="ETJ36509.1"/>
    </source>
</evidence>
<reference evidence="1" key="1">
    <citation type="submission" date="2013-12" db="EMBL/GenBank/DDBJ databases">
        <title>A Varibaculum cambriense genome reconstructed from a premature infant gut community with otherwise low bacterial novelty that shifts toward anaerobic metabolism during the third week of life.</title>
        <authorList>
            <person name="Brown C.T."/>
            <person name="Sharon I."/>
            <person name="Thomas B.C."/>
            <person name="Castelle C.J."/>
            <person name="Morowitz M.J."/>
            <person name="Banfield J.F."/>
        </authorList>
    </citation>
    <scope>NUCLEOTIDE SEQUENCE</scope>
</reference>
<name>W1Y5U1_9ZZZZ</name>